<name>A0A084Y2I8_9PROT</name>
<accession>A0A084Y2I8</accession>
<comment type="caution">
    <text evidence="1">The sequence shown here is derived from an EMBL/GenBank/DDBJ whole genome shotgun (WGS) entry which is preliminary data.</text>
</comment>
<reference evidence="1 2" key="1">
    <citation type="submission" date="2014-07" db="EMBL/GenBank/DDBJ databases">
        <title>Expanding our view of genomic diversity in Candidatus Accumulibacter clades.</title>
        <authorList>
            <person name="Skennerton C.T."/>
            <person name="Barr J.J."/>
            <person name="Slater F.R."/>
            <person name="Bond P.L."/>
            <person name="Tyson G.W."/>
        </authorList>
    </citation>
    <scope>NUCLEOTIDE SEQUENCE [LARGE SCALE GENOMIC DNA]</scope>
    <source>
        <strain evidence="2">SK-01</strain>
    </source>
</reference>
<sequence>MAKYRVWHGGNNGDGSDWTNAKTTTAAAIALATANGDSILVERTHTGDNALAVDTTWTILNNISIVSVDKDNSDAPTPMGTEAWIGSSSVSIALTIAGAYRLRLSGITLRNGGSTNKSLNIAGTSDGAAYDLDNCYLWLGTTSSAAPSIISGATSGSYNTHVRFKDCTFRFGNAAQTLLATGTVEYIGCSIASAGSIPTTLFGDPLRGIVARFHGCDLSALGSGTLVGNQVSYANEVFFSQCKLGTNYVARATPSSPANASNGRTWILDCASGDTHGLFGYYDGQGALTSDTGVYVTSGAAQQSWKVVTTSGNGPERPFCTPWVSLYHTGASSITPYFDVLRDDSTTAYKDTELRAEFMAKTAGGSPISTMYSDAGAFLSAGTNQASSSLGAGDWTGESGTNWYGKCDSGSAFTPAENGEILGRICFAVPSATIRIDPKIKF</sequence>
<evidence type="ECO:0000313" key="2">
    <source>
        <dbReference type="Proteomes" id="UP000019812"/>
    </source>
</evidence>
<dbReference type="AlphaFoldDB" id="A0A084Y2I8"/>
<dbReference type="RefSeq" id="WP_034924804.1">
    <property type="nucleotide sequence ID" value="NZ_JDSS02000019.1"/>
</dbReference>
<protein>
    <submittedName>
        <fullName evidence="1">Uncharacterized protein</fullName>
    </submittedName>
</protein>
<dbReference type="EMBL" id="JDSS02000019">
    <property type="protein sequence ID" value="KFB68932.1"/>
    <property type="molecule type" value="Genomic_DNA"/>
</dbReference>
<evidence type="ECO:0000313" key="1">
    <source>
        <dbReference type="EMBL" id="KFB68932.1"/>
    </source>
</evidence>
<organism evidence="1 2">
    <name type="scientific">Candidatus Accumulibacter vicinus</name>
    <dbReference type="NCBI Taxonomy" id="2954382"/>
    <lineage>
        <taxon>Bacteria</taxon>
        <taxon>Pseudomonadati</taxon>
        <taxon>Pseudomonadota</taxon>
        <taxon>Betaproteobacteria</taxon>
        <taxon>Candidatus Accumulibacter</taxon>
    </lineage>
</organism>
<dbReference type="Proteomes" id="UP000019812">
    <property type="component" value="Unassembled WGS sequence"/>
</dbReference>
<dbReference type="STRING" id="1457154.CAPSK01_001787"/>
<gene>
    <name evidence="1" type="ORF">CAPSK01_001787</name>
</gene>
<proteinExistence type="predicted"/>